<sequence>MSVSTYHTAAYNNPQQQSSLSQYRDTYPNQQCSIDYQPQQTKFPTLDYGLAVPVFDKGDDPIDVINKTISQRFRMEELLFSRCKEDETRLQLVRLEQSLQFCSSMANLLIYGADASIEVNNPDNVDNNMINQVVQFFYDRTTKQALGFQNPFYLKKAQQLEPKLYKGNVIKSTSAIVIPDRRVPYGFAERESVVQIVLWYLDFGCSKHMTRDRSQLTNFVNKFSGTVKFGNDHVAKILGYGDYQIGNVTISRVYYVEGLGHNLFSVRRFCDSNIEVAFRQHTCFIRNLKGVDLLTGSRGKNLYTLSLGDMMASSLILVPNPPTSTPFVPPLRNDWDLLFQPLFDKLLNPPSSVDRPTPKVIALIAKVVTPVTCINGSPSSTTEDNHDLDVAHMNNDLFFGIPIPKNDSKASSSSDVIPTVVHTATPNLEHVTKLTKDHPLDNIIGELERPEELNEFERLEVWELVPHPYKVMVITLKWIYKVKLNEFGGILKNKSLTWLLSGYRQDRGIDFGESFAQWLRLDAYSNFPSYDPLT</sequence>
<evidence type="ECO:0000259" key="1">
    <source>
        <dbReference type="Pfam" id="PF22936"/>
    </source>
</evidence>
<proteinExistence type="predicted"/>
<accession>A0ABQ5HRD6</accession>
<reference evidence="2" key="2">
    <citation type="submission" date="2022-01" db="EMBL/GenBank/DDBJ databases">
        <authorList>
            <person name="Yamashiro T."/>
            <person name="Shiraishi A."/>
            <person name="Satake H."/>
            <person name="Nakayama K."/>
        </authorList>
    </citation>
    <scope>NUCLEOTIDE SEQUENCE</scope>
</reference>
<evidence type="ECO:0000313" key="3">
    <source>
        <dbReference type="Proteomes" id="UP001151760"/>
    </source>
</evidence>
<evidence type="ECO:0000313" key="2">
    <source>
        <dbReference type="EMBL" id="GJT89862.1"/>
    </source>
</evidence>
<dbReference type="Proteomes" id="UP001151760">
    <property type="component" value="Unassembled WGS sequence"/>
</dbReference>
<feature type="domain" description="Retrovirus-related Pol polyprotein from transposon TNT 1-94-like beta-barrel" evidence="1">
    <location>
        <begin position="199"/>
        <end position="271"/>
    </location>
</feature>
<dbReference type="Pfam" id="PF22936">
    <property type="entry name" value="Pol_BBD"/>
    <property type="match status" value="1"/>
</dbReference>
<comment type="caution">
    <text evidence="2">The sequence shown here is derived from an EMBL/GenBank/DDBJ whole genome shotgun (WGS) entry which is preliminary data.</text>
</comment>
<reference evidence="2" key="1">
    <citation type="journal article" date="2022" name="Int. J. Mol. Sci.">
        <title>Draft Genome of Tanacetum Coccineum: Genomic Comparison of Closely Related Tanacetum-Family Plants.</title>
        <authorList>
            <person name="Yamashiro T."/>
            <person name="Shiraishi A."/>
            <person name="Nakayama K."/>
            <person name="Satake H."/>
        </authorList>
    </citation>
    <scope>NUCLEOTIDE SEQUENCE</scope>
</reference>
<name>A0ABQ5HRD6_9ASTR</name>
<protein>
    <submittedName>
        <fullName evidence="2">Retrovirus-related pol polyprotein from transposon TNT 1-94</fullName>
    </submittedName>
</protein>
<keyword evidence="3" id="KW-1185">Reference proteome</keyword>
<dbReference type="EMBL" id="BQNB010019867">
    <property type="protein sequence ID" value="GJT89862.1"/>
    <property type="molecule type" value="Genomic_DNA"/>
</dbReference>
<dbReference type="InterPro" id="IPR054722">
    <property type="entry name" value="PolX-like_BBD"/>
</dbReference>
<gene>
    <name evidence="2" type="ORF">Tco_1078707</name>
</gene>
<organism evidence="2 3">
    <name type="scientific">Tanacetum coccineum</name>
    <dbReference type="NCBI Taxonomy" id="301880"/>
    <lineage>
        <taxon>Eukaryota</taxon>
        <taxon>Viridiplantae</taxon>
        <taxon>Streptophyta</taxon>
        <taxon>Embryophyta</taxon>
        <taxon>Tracheophyta</taxon>
        <taxon>Spermatophyta</taxon>
        <taxon>Magnoliopsida</taxon>
        <taxon>eudicotyledons</taxon>
        <taxon>Gunneridae</taxon>
        <taxon>Pentapetalae</taxon>
        <taxon>asterids</taxon>
        <taxon>campanulids</taxon>
        <taxon>Asterales</taxon>
        <taxon>Asteraceae</taxon>
        <taxon>Asteroideae</taxon>
        <taxon>Anthemideae</taxon>
        <taxon>Anthemidinae</taxon>
        <taxon>Tanacetum</taxon>
    </lineage>
</organism>